<sequence>MAPDSTPFDGRRPAPPHAPRPWLAPRLALLCTLAGLGAACNRDEVPEGQVIALVNGTEITVAELNEEARARGIPIGRDPALKAALVTELVDRKLLVEEARAQGFDRQPNYLLAERRSDEVLLAQQMLAAAAEGGRVSDEELKRYIAANPAAFGRRALVSVEQIAVTGRVPAQLQRALAQAPTIERMAQLASANGLGAARASETVDSGNPLDPRGPTLSGLAEGQSFVLPRPGGLIAGKVVSVVPQPVPADQQLQVARDRLKQQRTQAAFDRLLRQVRPKAQVQYQPGFAPGSAAGAAARQPQD</sequence>
<gene>
    <name evidence="9" type="ORF">AVDCRST_MAG31-2672</name>
</gene>
<evidence type="ECO:0000256" key="5">
    <source>
        <dbReference type="ARBA" id="ARBA00023110"/>
    </source>
</evidence>
<comment type="similarity">
    <text evidence="2">Belongs to the PpiC/parvulin rotamase family.</text>
</comment>
<dbReference type="SUPFAM" id="SSF109998">
    <property type="entry name" value="Triger factor/SurA peptide-binding domain-like"/>
    <property type="match status" value="1"/>
</dbReference>
<dbReference type="EC" id="5.2.1.8" evidence="3"/>
<evidence type="ECO:0000256" key="2">
    <source>
        <dbReference type="ARBA" id="ARBA00007656"/>
    </source>
</evidence>
<keyword evidence="5" id="KW-0697">Rotamase</keyword>
<dbReference type="AlphaFoldDB" id="A0A6J4TWB7"/>
<dbReference type="EMBL" id="CADCWA010000202">
    <property type="protein sequence ID" value="CAA9534246.1"/>
    <property type="molecule type" value="Genomic_DNA"/>
</dbReference>
<protein>
    <recommendedName>
        <fullName evidence="3">peptidylprolyl isomerase</fullName>
        <ecNumber evidence="3">5.2.1.8</ecNumber>
    </recommendedName>
</protein>
<feature type="region of interest" description="Disordered" evidence="7">
    <location>
        <begin position="283"/>
        <end position="303"/>
    </location>
</feature>
<feature type="domain" description="PpiC" evidence="8">
    <location>
        <begin position="136"/>
        <end position="250"/>
    </location>
</feature>
<evidence type="ECO:0000256" key="6">
    <source>
        <dbReference type="ARBA" id="ARBA00023235"/>
    </source>
</evidence>
<dbReference type="InterPro" id="IPR050245">
    <property type="entry name" value="PrsA_foldase"/>
</dbReference>
<proteinExistence type="inferred from homology"/>
<reference evidence="9" key="1">
    <citation type="submission" date="2020-02" db="EMBL/GenBank/DDBJ databases">
        <authorList>
            <person name="Meier V. D."/>
        </authorList>
    </citation>
    <scope>NUCLEOTIDE SEQUENCE</scope>
    <source>
        <strain evidence="9">AVDCRST_MAG31</strain>
    </source>
</reference>
<organism evidence="9">
    <name type="scientific">uncultured Sphingomonas sp</name>
    <dbReference type="NCBI Taxonomy" id="158754"/>
    <lineage>
        <taxon>Bacteria</taxon>
        <taxon>Pseudomonadati</taxon>
        <taxon>Pseudomonadota</taxon>
        <taxon>Alphaproteobacteria</taxon>
        <taxon>Sphingomonadales</taxon>
        <taxon>Sphingomonadaceae</taxon>
        <taxon>Sphingomonas</taxon>
        <taxon>environmental samples</taxon>
    </lineage>
</organism>
<evidence type="ECO:0000256" key="1">
    <source>
        <dbReference type="ARBA" id="ARBA00000971"/>
    </source>
</evidence>
<dbReference type="InterPro" id="IPR000297">
    <property type="entry name" value="PPIase_PpiC"/>
</dbReference>
<evidence type="ECO:0000259" key="8">
    <source>
        <dbReference type="Pfam" id="PF13145"/>
    </source>
</evidence>
<evidence type="ECO:0000256" key="3">
    <source>
        <dbReference type="ARBA" id="ARBA00013194"/>
    </source>
</evidence>
<evidence type="ECO:0000256" key="4">
    <source>
        <dbReference type="ARBA" id="ARBA00022729"/>
    </source>
</evidence>
<feature type="compositionally biased region" description="Low complexity" evidence="7">
    <location>
        <begin position="285"/>
        <end position="303"/>
    </location>
</feature>
<evidence type="ECO:0000313" key="9">
    <source>
        <dbReference type="EMBL" id="CAA9534246.1"/>
    </source>
</evidence>
<dbReference type="InterPro" id="IPR027304">
    <property type="entry name" value="Trigger_fact/SurA_dom_sf"/>
</dbReference>
<comment type="catalytic activity">
    <reaction evidence="1">
        <text>[protein]-peptidylproline (omega=180) = [protein]-peptidylproline (omega=0)</text>
        <dbReference type="Rhea" id="RHEA:16237"/>
        <dbReference type="Rhea" id="RHEA-COMP:10747"/>
        <dbReference type="Rhea" id="RHEA-COMP:10748"/>
        <dbReference type="ChEBI" id="CHEBI:83833"/>
        <dbReference type="ChEBI" id="CHEBI:83834"/>
        <dbReference type="EC" id="5.2.1.8"/>
    </reaction>
</comment>
<dbReference type="PANTHER" id="PTHR47245">
    <property type="entry name" value="PEPTIDYLPROLYL ISOMERASE"/>
    <property type="match status" value="1"/>
</dbReference>
<keyword evidence="4" id="KW-0732">Signal</keyword>
<dbReference type="Gene3D" id="1.10.8.1040">
    <property type="match status" value="1"/>
</dbReference>
<accession>A0A6J4TWB7</accession>
<dbReference type="Pfam" id="PF13145">
    <property type="entry name" value="Rotamase_2"/>
    <property type="match status" value="1"/>
</dbReference>
<evidence type="ECO:0000256" key="7">
    <source>
        <dbReference type="SAM" id="MobiDB-lite"/>
    </source>
</evidence>
<dbReference type="RefSeq" id="WP_294171204.1">
    <property type="nucleotide sequence ID" value="NZ_CADCWA010000202.1"/>
</dbReference>
<name>A0A6J4TWB7_9SPHN</name>
<dbReference type="PANTHER" id="PTHR47245:SF1">
    <property type="entry name" value="FOLDASE PROTEIN PRSA"/>
    <property type="match status" value="1"/>
</dbReference>
<dbReference type="GO" id="GO:0003755">
    <property type="term" value="F:peptidyl-prolyl cis-trans isomerase activity"/>
    <property type="evidence" value="ECO:0007669"/>
    <property type="project" value="UniProtKB-KW"/>
</dbReference>
<keyword evidence="6" id="KW-0413">Isomerase</keyword>